<keyword evidence="2" id="KW-0378">Hydrolase</keyword>
<keyword evidence="5" id="KW-0326">Glycosidase</keyword>
<protein>
    <submittedName>
        <fullName evidence="7">DEKNAAC102788</fullName>
    </submittedName>
</protein>
<dbReference type="Gene3D" id="3.40.1790.10">
    <property type="entry name" value="Indigoidine synthase domain"/>
    <property type="match status" value="1"/>
</dbReference>
<dbReference type="GO" id="GO:0004730">
    <property type="term" value="F:pseudouridylate synthase activity"/>
    <property type="evidence" value="ECO:0007669"/>
    <property type="project" value="InterPro"/>
</dbReference>
<evidence type="ECO:0000313" key="7">
    <source>
        <dbReference type="EMBL" id="VEU21541.1"/>
    </source>
</evidence>
<dbReference type="PANTHER" id="PTHR42909">
    <property type="entry name" value="ZGC:136858"/>
    <property type="match status" value="1"/>
</dbReference>
<dbReference type="GO" id="GO:0046872">
    <property type="term" value="F:metal ion binding"/>
    <property type="evidence" value="ECO:0007669"/>
    <property type="project" value="UniProtKB-KW"/>
</dbReference>
<keyword evidence="3" id="KW-0464">Manganese</keyword>
<dbReference type="PANTHER" id="PTHR42909:SF1">
    <property type="entry name" value="CARBOHYDRATE KINASE PFKB DOMAIN-CONTAINING PROTEIN"/>
    <property type="match status" value="1"/>
</dbReference>
<keyword evidence="4" id="KW-0456">Lyase</keyword>
<evidence type="ECO:0000256" key="5">
    <source>
        <dbReference type="ARBA" id="ARBA00023295"/>
    </source>
</evidence>
<dbReference type="AlphaFoldDB" id="A0A448YKW7"/>
<dbReference type="Pfam" id="PF04227">
    <property type="entry name" value="Indigoidine_A"/>
    <property type="match status" value="1"/>
</dbReference>
<evidence type="ECO:0000256" key="2">
    <source>
        <dbReference type="ARBA" id="ARBA00022801"/>
    </source>
</evidence>
<evidence type="ECO:0000313" key="8">
    <source>
        <dbReference type="Proteomes" id="UP000290900"/>
    </source>
</evidence>
<keyword evidence="8" id="KW-1185">Reference proteome</keyword>
<proteinExistence type="predicted"/>
<dbReference type="EMBL" id="CAACVR010000012">
    <property type="protein sequence ID" value="VEU21541.1"/>
    <property type="molecule type" value="Genomic_DNA"/>
</dbReference>
<dbReference type="InterPro" id="IPR029056">
    <property type="entry name" value="Ribokinase-like"/>
</dbReference>
<evidence type="ECO:0000256" key="4">
    <source>
        <dbReference type="ARBA" id="ARBA00023239"/>
    </source>
</evidence>
<dbReference type="GO" id="GO:0005737">
    <property type="term" value="C:cytoplasm"/>
    <property type="evidence" value="ECO:0007669"/>
    <property type="project" value="TreeGrafter"/>
</dbReference>
<dbReference type="Proteomes" id="UP000290900">
    <property type="component" value="Unassembled WGS sequence"/>
</dbReference>
<evidence type="ECO:0000256" key="6">
    <source>
        <dbReference type="SAM" id="MobiDB-lite"/>
    </source>
</evidence>
<feature type="compositionally biased region" description="Low complexity" evidence="6">
    <location>
        <begin position="278"/>
        <end position="290"/>
    </location>
</feature>
<dbReference type="OrthoDB" id="198885at2759"/>
<reference evidence="7 8" key="1">
    <citation type="submission" date="2018-12" db="EMBL/GenBank/DDBJ databases">
        <authorList>
            <person name="Tiukova I."/>
            <person name="Dainat J."/>
        </authorList>
    </citation>
    <scope>NUCLEOTIDE SEQUENCE [LARGE SCALE GENOMIC DNA]</scope>
</reference>
<feature type="region of interest" description="Disordered" evidence="6">
    <location>
        <begin position="278"/>
        <end position="298"/>
    </location>
</feature>
<gene>
    <name evidence="7" type="ORF">BRENAR_LOCUS2274</name>
</gene>
<keyword evidence="1" id="KW-0479">Metal-binding</keyword>
<dbReference type="SUPFAM" id="SSF110581">
    <property type="entry name" value="Indigoidine synthase A-like"/>
    <property type="match status" value="1"/>
</dbReference>
<sequence>MAVNVEKIIRNNDAIPATIGFVRGVPKVGLSQQDLEFLADSRSPRHKISRRDIAYIMSEQLTGGTTIAATMILAHRAGIDVFATGGLGGVSRPFELMDVSADLDELSKTPVSVVCSGPKSILDVERTMEYLETKGVPVFTFDDGHFAGGPQRSLNVPGFYTRDSGVSSPFVFNDYKNAAKVIYNGKYSMEMCNGYVFCIPAPEEVALPDKFISEVIHDSLEEAQRLGVRGKRLTPFLLERINQKTDGASVKCNIAFVKNNAAIGAKIAKELAYIKAGSSSSTPTSITPTSVESKSKPLDHPNAAVVGSISLDSTSVIKAERGPIMGDSNPGRTFQSVGGVGFNVALAFKVSSKEHTPLLFISAVNSKDSAGKSVSESMERYGLSKEGLCELDDDRTAQYTSVHDAVGRLIVACADMDIVEHLPEEHVSRLLDEYKPTYILMDSNISVSVMNSIAKYASESANTKLLYEPTSAVKAYKLGGTNLHCFPNNEVSLVTPTVAELETMFDSFGQNGKFDNIDSWFTVLDSLNLDLLREQAERCANRFQLLSDYAEQGVLQQAFRLLPYIPNILLKDGANGILLIQLTTNAVEAKMLVDPYSFNLKADSAASFTLVQEGKDNLGVILQHFPGFTVPPEEIKNVTGAGDSLAGYLLSRLANGERKGRFFLNDLADPEREDVIMSAQKVACLSLLSDNAVNIDEIRRLKEDD</sequence>
<dbReference type="InParanoid" id="A0A448YKW7"/>
<dbReference type="STRING" id="13370.A0A448YKW7"/>
<accession>A0A448YKW7</accession>
<dbReference type="GO" id="GO:0016798">
    <property type="term" value="F:hydrolase activity, acting on glycosyl bonds"/>
    <property type="evidence" value="ECO:0007669"/>
    <property type="project" value="UniProtKB-KW"/>
</dbReference>
<organism evidence="7 8">
    <name type="scientific">Brettanomyces naardenensis</name>
    <name type="common">Yeast</name>
    <dbReference type="NCBI Taxonomy" id="13370"/>
    <lineage>
        <taxon>Eukaryota</taxon>
        <taxon>Fungi</taxon>
        <taxon>Dikarya</taxon>
        <taxon>Ascomycota</taxon>
        <taxon>Saccharomycotina</taxon>
        <taxon>Pichiomycetes</taxon>
        <taxon>Pichiales</taxon>
        <taxon>Pichiaceae</taxon>
        <taxon>Brettanomyces</taxon>
    </lineage>
</organism>
<evidence type="ECO:0000256" key="1">
    <source>
        <dbReference type="ARBA" id="ARBA00022723"/>
    </source>
</evidence>
<evidence type="ECO:0000256" key="3">
    <source>
        <dbReference type="ARBA" id="ARBA00023211"/>
    </source>
</evidence>
<dbReference type="Gene3D" id="3.40.1190.20">
    <property type="match status" value="1"/>
</dbReference>
<name>A0A448YKW7_BRENA</name>
<dbReference type="SUPFAM" id="SSF53613">
    <property type="entry name" value="Ribokinase-like"/>
    <property type="match status" value="1"/>
</dbReference>
<dbReference type="InterPro" id="IPR022830">
    <property type="entry name" value="Indigdn_synthA-like"/>
</dbReference>
<dbReference type="InterPro" id="IPR007342">
    <property type="entry name" value="PsuG"/>
</dbReference>